<accession>A0ABV8J8W3</accession>
<dbReference type="Pfam" id="PF01636">
    <property type="entry name" value="APH"/>
    <property type="match status" value="1"/>
</dbReference>
<dbReference type="RefSeq" id="WP_378072361.1">
    <property type="nucleotide sequence ID" value="NZ_JBHSBL010000028.1"/>
</dbReference>
<organism evidence="2 3">
    <name type="scientific">Actinoplanes subglobosus</name>
    <dbReference type="NCBI Taxonomy" id="1547892"/>
    <lineage>
        <taxon>Bacteria</taxon>
        <taxon>Bacillati</taxon>
        <taxon>Actinomycetota</taxon>
        <taxon>Actinomycetes</taxon>
        <taxon>Micromonosporales</taxon>
        <taxon>Micromonosporaceae</taxon>
        <taxon>Actinoplanes</taxon>
    </lineage>
</organism>
<sequence>MSDTMRAREMATAVLGWDPGPMAAIASLSHQVHIGAEVVVKIIDSARHTRLTREIALAPHLPAGITAPLLASGTHPFDGGEALLACYARVPGTTPGQGLPEADERTARILAEQAVERLRRLHDWIPAASAVPVLREPLDHGGFTGRAGLLAEVGALTGSVVPAGLVDGLTALAAGAPERSGAHIPVHADCHWGNWLATGATVTVLLDFEWARFGDPLDDWFFLIADSGRHRRAVLAVVSEATGLSPDELTAACEIRHANYLAADIRLALSDPAAHGALLAPRLDQLSEVIGCRTWWKSSVD</sequence>
<dbReference type="SUPFAM" id="SSF56112">
    <property type="entry name" value="Protein kinase-like (PK-like)"/>
    <property type="match status" value="1"/>
</dbReference>
<evidence type="ECO:0000313" key="3">
    <source>
        <dbReference type="Proteomes" id="UP001595867"/>
    </source>
</evidence>
<comment type="caution">
    <text evidence="2">The sequence shown here is derived from an EMBL/GenBank/DDBJ whole genome shotgun (WGS) entry which is preliminary data.</text>
</comment>
<gene>
    <name evidence="2" type="ORF">ACFO0C_41670</name>
</gene>
<dbReference type="Proteomes" id="UP001595867">
    <property type="component" value="Unassembled WGS sequence"/>
</dbReference>
<evidence type="ECO:0000313" key="2">
    <source>
        <dbReference type="EMBL" id="MFC4071485.1"/>
    </source>
</evidence>
<dbReference type="Gene3D" id="3.90.1200.10">
    <property type="match status" value="1"/>
</dbReference>
<keyword evidence="3" id="KW-1185">Reference proteome</keyword>
<dbReference type="EMBL" id="JBHSBL010000028">
    <property type="protein sequence ID" value="MFC4071485.1"/>
    <property type="molecule type" value="Genomic_DNA"/>
</dbReference>
<feature type="domain" description="Aminoglycoside phosphotransferase" evidence="1">
    <location>
        <begin position="35"/>
        <end position="232"/>
    </location>
</feature>
<evidence type="ECO:0000259" key="1">
    <source>
        <dbReference type="Pfam" id="PF01636"/>
    </source>
</evidence>
<name>A0ABV8J8W3_9ACTN</name>
<reference evidence="3" key="1">
    <citation type="journal article" date="2019" name="Int. J. Syst. Evol. Microbiol.">
        <title>The Global Catalogue of Microorganisms (GCM) 10K type strain sequencing project: providing services to taxonomists for standard genome sequencing and annotation.</title>
        <authorList>
            <consortium name="The Broad Institute Genomics Platform"/>
            <consortium name="The Broad Institute Genome Sequencing Center for Infectious Disease"/>
            <person name="Wu L."/>
            <person name="Ma J."/>
        </authorList>
    </citation>
    <scope>NUCLEOTIDE SEQUENCE [LARGE SCALE GENOMIC DNA]</scope>
    <source>
        <strain evidence="3">TBRC 5832</strain>
    </source>
</reference>
<protein>
    <submittedName>
        <fullName evidence="2">Phosphotransferase family protein</fullName>
    </submittedName>
</protein>
<dbReference type="InterPro" id="IPR011009">
    <property type="entry name" value="Kinase-like_dom_sf"/>
</dbReference>
<dbReference type="InterPro" id="IPR002575">
    <property type="entry name" value="Aminoglycoside_PTrfase"/>
</dbReference>
<proteinExistence type="predicted"/>